<reference evidence="2" key="2">
    <citation type="submission" date="2025-08" db="UniProtKB">
        <authorList>
            <consortium name="Ensembl"/>
        </authorList>
    </citation>
    <scope>IDENTIFICATION</scope>
</reference>
<dbReference type="GeneTree" id="ENSGT01010000228664"/>
<name>A0A8C6KQF5_NOTFU</name>
<reference evidence="2" key="3">
    <citation type="submission" date="2025-09" db="UniProtKB">
        <authorList>
            <consortium name="Ensembl"/>
        </authorList>
    </citation>
    <scope>IDENTIFICATION</scope>
</reference>
<dbReference type="Proteomes" id="UP000694548">
    <property type="component" value="Chromosome sgr04"/>
</dbReference>
<dbReference type="AlphaFoldDB" id="A0A8C6KQF5"/>
<dbReference type="Ensembl" id="ENSNFUT00015006251.1">
    <property type="protein sequence ID" value="ENSNFUP00015005930.1"/>
    <property type="gene ID" value="ENSNFUG00015002974.1"/>
</dbReference>
<evidence type="ECO:0000313" key="3">
    <source>
        <dbReference type="Proteomes" id="UP000694548"/>
    </source>
</evidence>
<feature type="region of interest" description="Disordered" evidence="1">
    <location>
        <begin position="1"/>
        <end position="135"/>
    </location>
</feature>
<proteinExistence type="predicted"/>
<evidence type="ECO:0000313" key="2">
    <source>
        <dbReference type="Ensembl" id="ENSNFUP00015005930.1"/>
    </source>
</evidence>
<reference evidence="2" key="1">
    <citation type="submission" date="2014-08" db="EMBL/GenBank/DDBJ databases">
        <authorList>
            <person name="Senf B."/>
            <person name="Petzold A."/>
            <person name="Downie B.R."/>
            <person name="Koch P."/>
            <person name="Platzer M."/>
        </authorList>
    </citation>
    <scope>NUCLEOTIDE SEQUENCE [LARGE SCALE GENOMIC DNA]</scope>
    <source>
        <strain evidence="2">GRZ</strain>
    </source>
</reference>
<sequence length="182" mass="19659">SGLERASASGLERAGPDAVRPPGPPLEQDAVLPPGPPRELDVVHPPGPPLEQDDVVQPPRPPLEQDAVRPPGPPLELNAVRPPGPPLGQELTELVVPETGRAGRIDSPGGWRGLSQPGFGDGVCGETRPEEECHNVPMSEADTRIHMRVREAGRQTNQNEFRVFNLEHTLDNETMSQPDKMD</sequence>
<protein>
    <submittedName>
        <fullName evidence="2">Uncharacterized protein</fullName>
    </submittedName>
</protein>
<organism evidence="2 3">
    <name type="scientific">Nothobranchius furzeri</name>
    <name type="common">Turquoise killifish</name>
    <dbReference type="NCBI Taxonomy" id="105023"/>
    <lineage>
        <taxon>Eukaryota</taxon>
        <taxon>Metazoa</taxon>
        <taxon>Chordata</taxon>
        <taxon>Craniata</taxon>
        <taxon>Vertebrata</taxon>
        <taxon>Euteleostomi</taxon>
        <taxon>Actinopterygii</taxon>
        <taxon>Neopterygii</taxon>
        <taxon>Teleostei</taxon>
        <taxon>Neoteleostei</taxon>
        <taxon>Acanthomorphata</taxon>
        <taxon>Ovalentaria</taxon>
        <taxon>Atherinomorphae</taxon>
        <taxon>Cyprinodontiformes</taxon>
        <taxon>Nothobranchiidae</taxon>
        <taxon>Nothobranchius</taxon>
    </lineage>
</organism>
<accession>A0A8C6KQF5</accession>
<evidence type="ECO:0000256" key="1">
    <source>
        <dbReference type="SAM" id="MobiDB-lite"/>
    </source>
</evidence>
<keyword evidence="3" id="KW-1185">Reference proteome</keyword>